<dbReference type="AlphaFoldDB" id="A0AAD5WIE3"/>
<protein>
    <submittedName>
        <fullName evidence="2">Uncharacterized protein</fullName>
    </submittedName>
</protein>
<dbReference type="EMBL" id="JAHQIW010006800">
    <property type="protein sequence ID" value="KAJ1370553.1"/>
    <property type="molecule type" value="Genomic_DNA"/>
</dbReference>
<evidence type="ECO:0000313" key="3">
    <source>
        <dbReference type="Proteomes" id="UP001196413"/>
    </source>
</evidence>
<keyword evidence="1" id="KW-0812">Transmembrane</keyword>
<keyword evidence="1" id="KW-1133">Transmembrane helix</keyword>
<sequence>MSVYVLNLAESEGTLVKGESYKFIRMADDLHDVATYLADMRLCFILITATGYLLLLIYLIILCIRRNRRSQPRRRNWDYQLENQRECNTSAAQNTEDLVGVRSDGNIGHMGRNNYGRGHNNPVPSFMRHGHINHQQTTRLMADQDGSVVKHQIPHITTEPPVEESKAMVPQLVKDSIES</sequence>
<evidence type="ECO:0000313" key="2">
    <source>
        <dbReference type="EMBL" id="KAJ1370553.1"/>
    </source>
</evidence>
<name>A0AAD5WIE3_PARTN</name>
<reference evidence="2" key="1">
    <citation type="submission" date="2021-06" db="EMBL/GenBank/DDBJ databases">
        <title>Parelaphostrongylus tenuis whole genome reference sequence.</title>
        <authorList>
            <person name="Garwood T.J."/>
            <person name="Larsen P.A."/>
            <person name="Fountain-Jones N.M."/>
            <person name="Garbe J.R."/>
            <person name="Macchietto M.G."/>
            <person name="Kania S.A."/>
            <person name="Gerhold R.W."/>
            <person name="Richards J.E."/>
            <person name="Wolf T.M."/>
        </authorList>
    </citation>
    <scope>NUCLEOTIDE SEQUENCE</scope>
    <source>
        <strain evidence="2">MNPRO001-30</strain>
        <tissue evidence="2">Meninges</tissue>
    </source>
</reference>
<feature type="transmembrane region" description="Helical" evidence="1">
    <location>
        <begin position="44"/>
        <end position="64"/>
    </location>
</feature>
<keyword evidence="3" id="KW-1185">Reference proteome</keyword>
<organism evidence="2 3">
    <name type="scientific">Parelaphostrongylus tenuis</name>
    <name type="common">Meningeal worm</name>
    <dbReference type="NCBI Taxonomy" id="148309"/>
    <lineage>
        <taxon>Eukaryota</taxon>
        <taxon>Metazoa</taxon>
        <taxon>Ecdysozoa</taxon>
        <taxon>Nematoda</taxon>
        <taxon>Chromadorea</taxon>
        <taxon>Rhabditida</taxon>
        <taxon>Rhabditina</taxon>
        <taxon>Rhabditomorpha</taxon>
        <taxon>Strongyloidea</taxon>
        <taxon>Metastrongylidae</taxon>
        <taxon>Parelaphostrongylus</taxon>
    </lineage>
</organism>
<comment type="caution">
    <text evidence="2">The sequence shown here is derived from an EMBL/GenBank/DDBJ whole genome shotgun (WGS) entry which is preliminary data.</text>
</comment>
<dbReference type="Proteomes" id="UP001196413">
    <property type="component" value="Unassembled WGS sequence"/>
</dbReference>
<gene>
    <name evidence="2" type="ORF">KIN20_032296</name>
</gene>
<proteinExistence type="predicted"/>
<accession>A0AAD5WIE3</accession>
<evidence type="ECO:0000256" key="1">
    <source>
        <dbReference type="SAM" id="Phobius"/>
    </source>
</evidence>
<keyword evidence="1" id="KW-0472">Membrane</keyword>